<evidence type="ECO:0000313" key="2">
    <source>
        <dbReference type="Proteomes" id="UP000821853"/>
    </source>
</evidence>
<organism evidence="1 2">
    <name type="scientific">Haemaphysalis longicornis</name>
    <name type="common">Bush tick</name>
    <dbReference type="NCBI Taxonomy" id="44386"/>
    <lineage>
        <taxon>Eukaryota</taxon>
        <taxon>Metazoa</taxon>
        <taxon>Ecdysozoa</taxon>
        <taxon>Arthropoda</taxon>
        <taxon>Chelicerata</taxon>
        <taxon>Arachnida</taxon>
        <taxon>Acari</taxon>
        <taxon>Parasitiformes</taxon>
        <taxon>Ixodida</taxon>
        <taxon>Ixodoidea</taxon>
        <taxon>Ixodidae</taxon>
        <taxon>Haemaphysalinae</taxon>
        <taxon>Haemaphysalis</taxon>
    </lineage>
</organism>
<reference evidence="1 2" key="1">
    <citation type="journal article" date="2020" name="Cell">
        <title>Large-Scale Comparative Analyses of Tick Genomes Elucidate Their Genetic Diversity and Vector Capacities.</title>
        <authorList>
            <consortium name="Tick Genome and Microbiome Consortium (TIGMIC)"/>
            <person name="Jia N."/>
            <person name="Wang J."/>
            <person name="Shi W."/>
            <person name="Du L."/>
            <person name="Sun Y."/>
            <person name="Zhan W."/>
            <person name="Jiang J.F."/>
            <person name="Wang Q."/>
            <person name="Zhang B."/>
            <person name="Ji P."/>
            <person name="Bell-Sakyi L."/>
            <person name="Cui X.M."/>
            <person name="Yuan T.T."/>
            <person name="Jiang B.G."/>
            <person name="Yang W.F."/>
            <person name="Lam T.T."/>
            <person name="Chang Q.C."/>
            <person name="Ding S.J."/>
            <person name="Wang X.J."/>
            <person name="Zhu J.G."/>
            <person name="Ruan X.D."/>
            <person name="Zhao L."/>
            <person name="Wei J.T."/>
            <person name="Ye R.Z."/>
            <person name="Que T.C."/>
            <person name="Du C.H."/>
            <person name="Zhou Y.H."/>
            <person name="Cheng J.X."/>
            <person name="Dai P.F."/>
            <person name="Guo W.B."/>
            <person name="Han X.H."/>
            <person name="Huang E.J."/>
            <person name="Li L.F."/>
            <person name="Wei W."/>
            <person name="Gao Y.C."/>
            <person name="Liu J.Z."/>
            <person name="Shao H.Z."/>
            <person name="Wang X."/>
            <person name="Wang C.C."/>
            <person name="Yang T.C."/>
            <person name="Huo Q.B."/>
            <person name="Li W."/>
            <person name="Chen H.Y."/>
            <person name="Chen S.E."/>
            <person name="Zhou L.G."/>
            <person name="Ni X.B."/>
            <person name="Tian J.H."/>
            <person name="Sheng Y."/>
            <person name="Liu T."/>
            <person name="Pan Y.S."/>
            <person name="Xia L.Y."/>
            <person name="Li J."/>
            <person name="Zhao F."/>
            <person name="Cao W.C."/>
        </authorList>
    </citation>
    <scope>NUCLEOTIDE SEQUENCE [LARGE SCALE GENOMIC DNA]</scope>
    <source>
        <strain evidence="1">HaeL-2018</strain>
    </source>
</reference>
<dbReference type="AlphaFoldDB" id="A0A9J6GCV6"/>
<accession>A0A9J6GCV6</accession>
<dbReference type="VEuPathDB" id="VectorBase:HLOH_053584"/>
<dbReference type="EMBL" id="JABSTR010000005">
    <property type="protein sequence ID" value="KAH9372228.1"/>
    <property type="molecule type" value="Genomic_DNA"/>
</dbReference>
<comment type="caution">
    <text evidence="1">The sequence shown here is derived from an EMBL/GenBank/DDBJ whole genome shotgun (WGS) entry which is preliminary data.</text>
</comment>
<evidence type="ECO:0000313" key="1">
    <source>
        <dbReference type="EMBL" id="KAH9372228.1"/>
    </source>
</evidence>
<protein>
    <submittedName>
        <fullName evidence="1">Uncharacterized protein</fullName>
    </submittedName>
</protein>
<proteinExistence type="predicted"/>
<dbReference type="OrthoDB" id="6512596at2759"/>
<gene>
    <name evidence="1" type="ORF">HPB48_003435</name>
</gene>
<sequence>MLAALRRKVHQYFIRNEAPTAEKILSDVTSDPDMVLPKLSVRTMRRLLNDIGFAFRNENVTLRFWKGRTSSYGGGNICGPFEKC</sequence>
<name>A0A9J6GCV6_HAELO</name>
<keyword evidence="2" id="KW-1185">Reference proteome</keyword>
<dbReference type="Proteomes" id="UP000821853">
    <property type="component" value="Chromosome 3"/>
</dbReference>